<evidence type="ECO:0000313" key="1">
    <source>
        <dbReference type="EMBL" id="CNH53626.1"/>
    </source>
</evidence>
<name>A0A0T9P9Y5_9GAMM</name>
<accession>A0A0T9P9Y5</accession>
<organism evidence="1 4">
    <name type="scientific">Yersinia pekkanenii</name>
    <dbReference type="NCBI Taxonomy" id="1288385"/>
    <lineage>
        <taxon>Bacteria</taxon>
        <taxon>Pseudomonadati</taxon>
        <taxon>Pseudomonadota</taxon>
        <taxon>Gammaproteobacteria</taxon>
        <taxon>Enterobacterales</taxon>
        <taxon>Yersiniaceae</taxon>
        <taxon>Yersinia</taxon>
    </lineage>
</organism>
<reference evidence="2 3" key="2">
    <citation type="submission" date="2015-03" db="EMBL/GenBank/DDBJ databases">
        <authorList>
            <consortium name="Pathogen Informatics"/>
            <person name="Murphy D."/>
        </authorList>
    </citation>
    <scope>NUCLEOTIDE SEQUENCE [LARGE SCALE GENOMIC DNA]</scope>
    <source>
        <strain evidence="3">type strain: CIP110230</strain>
        <strain evidence="2">Type strain: CIP110230</strain>
    </source>
</reference>
<dbReference type="STRING" id="1288385.ERS137968_02625"/>
<evidence type="ECO:0000313" key="3">
    <source>
        <dbReference type="Proteomes" id="UP000044625"/>
    </source>
</evidence>
<reference evidence="1" key="3">
    <citation type="submission" date="2015-03" db="EMBL/GenBank/DDBJ databases">
        <authorList>
            <person name="Murphy D."/>
        </authorList>
    </citation>
    <scope>NUCLEOTIDE SEQUENCE [LARGE SCALE GENOMIC DNA]</scope>
    <source>
        <strain evidence="1">A125KOH2</strain>
    </source>
</reference>
<dbReference type="AlphaFoldDB" id="A0A0T9P9Y5"/>
<dbReference type="RefSeq" id="WP_049611906.1">
    <property type="nucleotide sequence ID" value="NZ_CAWMMU010000012.1"/>
</dbReference>
<reference evidence="4" key="1">
    <citation type="submission" date="2015-03" db="EMBL/GenBank/DDBJ databases">
        <authorList>
            <consortium name="Pathogen Informatics"/>
        </authorList>
    </citation>
    <scope>NUCLEOTIDE SEQUENCE [LARGE SCALE GENOMIC DNA]</scope>
    <source>
        <strain evidence="4">A125KOH2</strain>
    </source>
</reference>
<evidence type="ECO:0000313" key="2">
    <source>
        <dbReference type="EMBL" id="CRY67547.1"/>
    </source>
</evidence>
<keyword evidence="3" id="KW-1185">Reference proteome</keyword>
<sequence length="112" mass="11935">MFDVMQDDEGVIMRNGDLVLDGGIDGIAQQCEIRIGMSRAEWWLDESIGLPWFFGIMGTKLPASTVAKMVVAEGSKTAGVSGIITTSTAFVGGRLSVFYNVKVGADTKEASL</sequence>
<dbReference type="EMBL" id="CWJL01000012">
    <property type="protein sequence ID" value="CRY67547.1"/>
    <property type="molecule type" value="Genomic_DNA"/>
</dbReference>
<evidence type="ECO:0000313" key="4">
    <source>
        <dbReference type="Proteomes" id="UP000045840"/>
    </source>
</evidence>
<dbReference type="Proteomes" id="UP000044625">
    <property type="component" value="Unassembled WGS sequence"/>
</dbReference>
<gene>
    <name evidence="1" type="ORF">ERS008529_01480</name>
    <name evidence="2" type="ORF">ERS137968_02625</name>
</gene>
<proteinExistence type="predicted"/>
<protein>
    <submittedName>
        <fullName evidence="1">Uncharacterized protein</fullName>
    </submittedName>
</protein>
<dbReference type="Proteomes" id="UP000045840">
    <property type="component" value="Unassembled WGS sequence"/>
</dbReference>
<dbReference type="OrthoDB" id="7026141at2"/>
<dbReference type="EMBL" id="CQAZ01000011">
    <property type="protein sequence ID" value="CNH53626.1"/>
    <property type="molecule type" value="Genomic_DNA"/>
</dbReference>